<dbReference type="Proteomes" id="UP000663879">
    <property type="component" value="Unassembled WGS sequence"/>
</dbReference>
<name>A0A814I4I0_9BILA</name>
<feature type="region of interest" description="Disordered" evidence="1">
    <location>
        <begin position="642"/>
        <end position="687"/>
    </location>
</feature>
<feature type="region of interest" description="Disordered" evidence="1">
    <location>
        <begin position="534"/>
        <end position="553"/>
    </location>
</feature>
<feature type="compositionally biased region" description="Polar residues" evidence="1">
    <location>
        <begin position="541"/>
        <end position="553"/>
    </location>
</feature>
<feature type="compositionally biased region" description="Basic residues" evidence="1">
    <location>
        <begin position="660"/>
        <end position="670"/>
    </location>
</feature>
<feature type="compositionally biased region" description="Basic and acidic residues" evidence="1">
    <location>
        <begin position="577"/>
        <end position="587"/>
    </location>
</feature>
<dbReference type="OrthoDB" id="10054700at2759"/>
<sequence>MSSVKQVILRLYSIKLQPVFGDSIEALLNSISLENSTCREFLICPLITAVMHLMSLSRIETLANLKESCVMYTVLVACASTGKSPAMNCIRNAVIEIEKFLKVPDDKSKLINAATVEGLITHLKNTPCMLSFWDEASTFFGSFGLYKGGDAKAYDRSFFLTLYNGSSELHRDLASQRIVLLNPRFNLSLLGHPSNFIKYVRNEQNNNDDGLIQRFNICAPKPVFLKTDEILNRPEKRCSLSVLFYIIYRLNEVPITYVLDENAKNTFYPLYNRFKEYTDKFHIDDTFIGAMCGKASSQILRISIVLHSLKISYNLLFNHLSQHRLDAFKIDERLEKFCGGILKTNVKYNVINSTTIENAYLMISYFNKNKIAMANYLNLSFDRDLFEVFDQIYDQIELNSTWDLTDEQVKLCCKIMLFNKYSEKSLRICLNELNQRHKNDKINATTIKEAFLILENLGLGYMENGEPDKFSKFNVYFNKVSEGEIKSDLKMISKFTKLKINLPSYLESLKGPVMRKTPTATKTKRTSFIIEESQPKRINDRQSITDGNLSTPISTQMINISSPTLNSRLHQFVHQSIDQREESKDDSNIEETQDTDETVTAPTVSNLPNIDDLESSFSNVNFEFEINNQLTSRSPISLNDQVTTEISTSKQIQNPSEGRKRGRPSKTKSKKSSEDNTEKETLYSNEF</sequence>
<feature type="compositionally biased region" description="Polar residues" evidence="1">
    <location>
        <begin position="642"/>
        <end position="656"/>
    </location>
</feature>
<feature type="compositionally biased region" description="Acidic residues" evidence="1">
    <location>
        <begin position="588"/>
        <end position="597"/>
    </location>
</feature>
<evidence type="ECO:0000256" key="1">
    <source>
        <dbReference type="SAM" id="MobiDB-lite"/>
    </source>
</evidence>
<dbReference type="Pfam" id="PF13148">
    <property type="entry name" value="DUF3987"/>
    <property type="match status" value="1"/>
</dbReference>
<gene>
    <name evidence="2" type="ORF">OXX778_LOCUS17181</name>
</gene>
<feature type="compositionally biased region" description="Polar residues" evidence="1">
    <location>
        <begin position="598"/>
        <end position="607"/>
    </location>
</feature>
<protein>
    <submittedName>
        <fullName evidence="2">Uncharacterized protein</fullName>
    </submittedName>
</protein>
<evidence type="ECO:0000313" key="2">
    <source>
        <dbReference type="EMBL" id="CAF1016998.1"/>
    </source>
</evidence>
<feature type="compositionally biased region" description="Basic and acidic residues" evidence="1">
    <location>
        <begin position="671"/>
        <end position="681"/>
    </location>
</feature>
<comment type="caution">
    <text evidence="2">The sequence shown here is derived from an EMBL/GenBank/DDBJ whole genome shotgun (WGS) entry which is preliminary data.</text>
</comment>
<reference evidence="2" key="1">
    <citation type="submission" date="2021-02" db="EMBL/GenBank/DDBJ databases">
        <authorList>
            <person name="Nowell W R."/>
        </authorList>
    </citation>
    <scope>NUCLEOTIDE SEQUENCE</scope>
    <source>
        <strain evidence="2">Ploen Becks lab</strain>
    </source>
</reference>
<feature type="region of interest" description="Disordered" evidence="1">
    <location>
        <begin position="576"/>
        <end position="607"/>
    </location>
</feature>
<evidence type="ECO:0000313" key="3">
    <source>
        <dbReference type="Proteomes" id="UP000663879"/>
    </source>
</evidence>
<keyword evidence="3" id="KW-1185">Reference proteome</keyword>
<accession>A0A814I4I0</accession>
<dbReference type="AlphaFoldDB" id="A0A814I4I0"/>
<proteinExistence type="predicted"/>
<dbReference type="EMBL" id="CAJNOC010004308">
    <property type="protein sequence ID" value="CAF1016998.1"/>
    <property type="molecule type" value="Genomic_DNA"/>
</dbReference>
<dbReference type="InterPro" id="IPR025048">
    <property type="entry name" value="DUF3987"/>
</dbReference>
<organism evidence="2 3">
    <name type="scientific">Brachionus calyciflorus</name>
    <dbReference type="NCBI Taxonomy" id="104777"/>
    <lineage>
        <taxon>Eukaryota</taxon>
        <taxon>Metazoa</taxon>
        <taxon>Spiralia</taxon>
        <taxon>Gnathifera</taxon>
        <taxon>Rotifera</taxon>
        <taxon>Eurotatoria</taxon>
        <taxon>Monogononta</taxon>
        <taxon>Pseudotrocha</taxon>
        <taxon>Ploima</taxon>
        <taxon>Brachionidae</taxon>
        <taxon>Brachionus</taxon>
    </lineage>
</organism>